<sequence length="672" mass="71565">MPKPMLRLLPWLLLACIGPTPARILTANIARVGTPVATLEGVTVRLDWPAQAAQGELTLTARRIAAPDLGYRYADVTWRCPLTRDGQGGWRCDGTLRAGRSRPMRLAVDLGVATTDVALSQGEARFALRRQAAAPDATALDLTRVPVAWVQALSSQAWSGGRLKQGRLDGKLTVEAPERKPLRIAGRIAVSNLGLDTPDGTIAAENVSGDLDIDYRTQAPDTRIAVHGKLRKGEFLAGNAYVALPASPVELRIEAARSGAGPWRLPRIEWRDGDVLRLAGGGALTVDGGIGDLALEISSRDIAPLRQRYLSGWLGLVGLSELGMSGAIDARLRIAGAELSAADARLHGVALRDAQQRFAFDGLDGDVRFSAGPPTASELRWRSGQLQGLDFGAIALPFESRDGVLRLRQPAAMPMLGGRVGFEAMELRPPAGGAGMRIEFGMNLARIDFGKVSAALGLPAFSGELSGNLPRARYADDRIDFDGGLDLQLFGGTVRATSLSMERPFGVAPTLSADIALQGLDLQALTGVFDFGSISGRLDGRIAGLRLVDWSPAEFDAEFRTVPAAGVRQRISQRAVQNISSVGDASFVGSLQGRLIGFFDDFGYARIGISCRLQNEVCEMGGLRSAGDGFTIVEGAGVPRLDVVGFNRRVDWPTLVERLAAVGKGDVKPVFE</sequence>
<comment type="caution">
    <text evidence="2">The sequence shown here is derived from an EMBL/GenBank/DDBJ whole genome shotgun (WGS) entry which is preliminary data.</text>
</comment>
<accession>A0A4U5K1Y5</accession>
<gene>
    <name evidence="2" type="ORF">FCE95_01090</name>
</gene>
<proteinExistence type="predicted"/>
<name>A0A4U5K1Y5_9GAMM</name>
<protein>
    <recommendedName>
        <fullName evidence="4">Dicarboxylate transport domain-containing protein</fullName>
    </recommendedName>
</protein>
<reference evidence="2 3" key="1">
    <citation type="submission" date="2019-04" db="EMBL/GenBank/DDBJ databases">
        <title>Reference strain of H23.</title>
        <authorList>
            <person name="Luo X."/>
        </authorList>
    </citation>
    <scope>NUCLEOTIDE SEQUENCE [LARGE SCALE GENOMIC DNA]</scope>
    <source>
        <strain evidence="2 3">H23</strain>
    </source>
</reference>
<feature type="signal peptide" evidence="1">
    <location>
        <begin position="1"/>
        <end position="22"/>
    </location>
</feature>
<dbReference type="Proteomes" id="UP000308707">
    <property type="component" value="Unassembled WGS sequence"/>
</dbReference>
<dbReference type="RefSeq" id="WP_137265158.1">
    <property type="nucleotide sequence ID" value="NZ_SZUA01000001.1"/>
</dbReference>
<evidence type="ECO:0008006" key="4">
    <source>
        <dbReference type="Google" id="ProtNLM"/>
    </source>
</evidence>
<feature type="chain" id="PRO_5020595974" description="Dicarboxylate transport domain-containing protein" evidence="1">
    <location>
        <begin position="23"/>
        <end position="672"/>
    </location>
</feature>
<organism evidence="2 3">
    <name type="scientific">Luteimonas gilva</name>
    <dbReference type="NCBI Taxonomy" id="2572684"/>
    <lineage>
        <taxon>Bacteria</taxon>
        <taxon>Pseudomonadati</taxon>
        <taxon>Pseudomonadota</taxon>
        <taxon>Gammaproteobacteria</taxon>
        <taxon>Lysobacterales</taxon>
        <taxon>Lysobacteraceae</taxon>
        <taxon>Luteimonas</taxon>
    </lineage>
</organism>
<evidence type="ECO:0000313" key="2">
    <source>
        <dbReference type="EMBL" id="TKR32949.1"/>
    </source>
</evidence>
<evidence type="ECO:0000256" key="1">
    <source>
        <dbReference type="SAM" id="SignalP"/>
    </source>
</evidence>
<evidence type="ECO:0000313" key="3">
    <source>
        <dbReference type="Proteomes" id="UP000308707"/>
    </source>
</evidence>
<keyword evidence="1" id="KW-0732">Signal</keyword>
<dbReference type="OrthoDB" id="6191549at2"/>
<keyword evidence="3" id="KW-1185">Reference proteome</keyword>
<dbReference type="AlphaFoldDB" id="A0A4U5K1Y5"/>
<dbReference type="EMBL" id="SZUA01000001">
    <property type="protein sequence ID" value="TKR32949.1"/>
    <property type="molecule type" value="Genomic_DNA"/>
</dbReference>